<name>A0A6A4J7X3_APOLU</name>
<sequence>MSNEVGTGESIRDKITLPTFFQEMALRSVVTKLGGWRTAGPMNSLYNQYDHKRKIVNVYFERMSNKFKLPERFKGTFVERWADYWQAVSKDYKDVLVDAVKDVRDKPVKGALIATVFGGTYYCAKRNPDEASFRDALLTCSNDFIFVGPPIRNPETTRHLSTLEQYYNEGVIRRFSFGVFSIMWVDNYRDSVGAYKATCQYLTPEWLKFRKRIIDVGFLNKWWVLEKKMVDCDINPQEWIEECIYCK</sequence>
<dbReference type="GO" id="GO:0042721">
    <property type="term" value="C:TIM22 mitochondrial import inner membrane insertion complex"/>
    <property type="evidence" value="ECO:0007669"/>
    <property type="project" value="InterPro"/>
</dbReference>
<dbReference type="EMBL" id="WIXP02000009">
    <property type="protein sequence ID" value="KAF6204864.1"/>
    <property type="molecule type" value="Genomic_DNA"/>
</dbReference>
<accession>A0A6A4J7X3</accession>
<dbReference type="GO" id="GO:0045039">
    <property type="term" value="P:protein insertion into mitochondrial inner membrane"/>
    <property type="evidence" value="ECO:0007669"/>
    <property type="project" value="TreeGrafter"/>
</dbReference>
<evidence type="ECO:0000313" key="2">
    <source>
        <dbReference type="Proteomes" id="UP000466442"/>
    </source>
</evidence>
<proteinExistence type="predicted"/>
<dbReference type="PANTHER" id="PTHR21435:SF1">
    <property type="entry name" value="MITOCHONDRIAL IMPORT INNER MEMBRANE TRANSLOCASE SUBUNIT TIM29"/>
    <property type="match status" value="1"/>
</dbReference>
<gene>
    <name evidence="1" type="ORF">GE061_019027</name>
</gene>
<dbReference type="OrthoDB" id="5970620at2759"/>
<dbReference type="AlphaFoldDB" id="A0A6A4J7X3"/>
<organism evidence="1 2">
    <name type="scientific">Apolygus lucorum</name>
    <name type="common">Small green plant bug</name>
    <name type="synonym">Lygocoris lucorum</name>
    <dbReference type="NCBI Taxonomy" id="248454"/>
    <lineage>
        <taxon>Eukaryota</taxon>
        <taxon>Metazoa</taxon>
        <taxon>Ecdysozoa</taxon>
        <taxon>Arthropoda</taxon>
        <taxon>Hexapoda</taxon>
        <taxon>Insecta</taxon>
        <taxon>Pterygota</taxon>
        <taxon>Neoptera</taxon>
        <taxon>Paraneoptera</taxon>
        <taxon>Hemiptera</taxon>
        <taxon>Heteroptera</taxon>
        <taxon>Panheteroptera</taxon>
        <taxon>Cimicomorpha</taxon>
        <taxon>Miridae</taxon>
        <taxon>Mirini</taxon>
        <taxon>Apolygus</taxon>
    </lineage>
</organism>
<dbReference type="InterPro" id="IPR019322">
    <property type="entry name" value="TIMM29"/>
</dbReference>
<comment type="caution">
    <text evidence="1">The sequence shown here is derived from an EMBL/GenBank/DDBJ whole genome shotgun (WGS) entry which is preliminary data.</text>
</comment>
<dbReference type="PANTHER" id="PTHR21435">
    <property type="entry name" value="MITOCHONDRIAL IMPORT INNER MEMBRANE TRANSLOCASE SUBUNIT TIM29"/>
    <property type="match status" value="1"/>
</dbReference>
<dbReference type="Proteomes" id="UP000466442">
    <property type="component" value="Linkage Group LG9"/>
</dbReference>
<evidence type="ECO:0000313" key="1">
    <source>
        <dbReference type="EMBL" id="KAF6204864.1"/>
    </source>
</evidence>
<dbReference type="Pfam" id="PF10171">
    <property type="entry name" value="Tim29"/>
    <property type="match status" value="1"/>
</dbReference>
<protein>
    <submittedName>
        <fullName evidence="1">Uncharacterized protein</fullName>
    </submittedName>
</protein>
<keyword evidence="2" id="KW-1185">Reference proteome</keyword>
<reference evidence="1" key="1">
    <citation type="journal article" date="2021" name="Mol. Ecol. Resour.">
        <title>Apolygus lucorum genome provides insights into omnivorousness and mesophyll feeding.</title>
        <authorList>
            <person name="Liu Y."/>
            <person name="Liu H."/>
            <person name="Wang H."/>
            <person name="Huang T."/>
            <person name="Liu B."/>
            <person name="Yang B."/>
            <person name="Yin L."/>
            <person name="Li B."/>
            <person name="Zhang Y."/>
            <person name="Zhang S."/>
            <person name="Jiang F."/>
            <person name="Zhang X."/>
            <person name="Ren Y."/>
            <person name="Wang B."/>
            <person name="Wang S."/>
            <person name="Lu Y."/>
            <person name="Wu K."/>
            <person name="Fan W."/>
            <person name="Wang G."/>
        </authorList>
    </citation>
    <scope>NUCLEOTIDE SEQUENCE</scope>
    <source>
        <strain evidence="1">12Hb</strain>
    </source>
</reference>